<dbReference type="Proteomes" id="UP000284706">
    <property type="component" value="Unassembled WGS sequence"/>
</dbReference>
<protein>
    <submittedName>
        <fullName evidence="1">Uncharacterized protein</fullName>
    </submittedName>
</protein>
<dbReference type="AlphaFoldDB" id="A0A409YD52"/>
<dbReference type="EMBL" id="NHYE01000977">
    <property type="protein sequence ID" value="PPR00940.1"/>
    <property type="molecule type" value="Genomic_DNA"/>
</dbReference>
<reference evidence="1 2" key="1">
    <citation type="journal article" date="2018" name="Evol. Lett.">
        <title>Horizontal gene cluster transfer increased hallucinogenic mushroom diversity.</title>
        <authorList>
            <person name="Reynolds H.T."/>
            <person name="Vijayakumar V."/>
            <person name="Gluck-Thaler E."/>
            <person name="Korotkin H.B."/>
            <person name="Matheny P.B."/>
            <person name="Slot J.C."/>
        </authorList>
    </citation>
    <scope>NUCLEOTIDE SEQUENCE [LARGE SCALE GENOMIC DNA]</scope>
    <source>
        <strain evidence="1 2">SRW20</strain>
    </source>
</reference>
<comment type="caution">
    <text evidence="1">The sequence shown here is derived from an EMBL/GenBank/DDBJ whole genome shotgun (WGS) entry which is preliminary data.</text>
</comment>
<dbReference type="InParanoid" id="A0A409YD52"/>
<gene>
    <name evidence="1" type="ORF">CVT26_015544</name>
</gene>
<evidence type="ECO:0000313" key="2">
    <source>
        <dbReference type="Proteomes" id="UP000284706"/>
    </source>
</evidence>
<keyword evidence="2" id="KW-1185">Reference proteome</keyword>
<sequence length="94" mass="10119">MVWMPPRAWSGGPFPSSCHGSARASFPAPGSPLPLMSLEVVPRTSRPTTSASICSLKSPLALRLEVPVALTKGKDEEVWACYMKEISYAICAVR</sequence>
<evidence type="ECO:0000313" key="1">
    <source>
        <dbReference type="EMBL" id="PPR00940.1"/>
    </source>
</evidence>
<accession>A0A409YD52</accession>
<organism evidence="1 2">
    <name type="scientific">Gymnopilus dilepis</name>
    <dbReference type="NCBI Taxonomy" id="231916"/>
    <lineage>
        <taxon>Eukaryota</taxon>
        <taxon>Fungi</taxon>
        <taxon>Dikarya</taxon>
        <taxon>Basidiomycota</taxon>
        <taxon>Agaricomycotina</taxon>
        <taxon>Agaricomycetes</taxon>
        <taxon>Agaricomycetidae</taxon>
        <taxon>Agaricales</taxon>
        <taxon>Agaricineae</taxon>
        <taxon>Hymenogastraceae</taxon>
        <taxon>Gymnopilus</taxon>
    </lineage>
</organism>
<name>A0A409YD52_9AGAR</name>
<proteinExistence type="predicted"/>